<feature type="transmembrane region" description="Helical" evidence="1">
    <location>
        <begin position="47"/>
        <end position="67"/>
    </location>
</feature>
<dbReference type="AlphaFoldDB" id="C6HR27"/>
<keyword evidence="1" id="KW-0812">Transmembrane</keyword>
<evidence type="ECO:0000313" key="2">
    <source>
        <dbReference type="EMBL" id="EER36961.1"/>
    </source>
</evidence>
<keyword evidence="1" id="KW-1133">Transmembrane helix</keyword>
<accession>C6HR27</accession>
<evidence type="ECO:0000256" key="1">
    <source>
        <dbReference type="SAM" id="Phobius"/>
    </source>
</evidence>
<dbReference type="VEuPathDB" id="FungiDB:HCDG_08412"/>
<dbReference type="HOGENOM" id="CLU_2319649_0_0_1"/>
<proteinExistence type="predicted"/>
<dbReference type="Proteomes" id="UP000002624">
    <property type="component" value="Unassembled WGS sequence"/>
</dbReference>
<evidence type="ECO:0000313" key="3">
    <source>
        <dbReference type="Proteomes" id="UP000002624"/>
    </source>
</evidence>
<dbReference type="EMBL" id="GG692436">
    <property type="protein sequence ID" value="EER36961.1"/>
    <property type="molecule type" value="Genomic_DNA"/>
</dbReference>
<feature type="transmembrane region" description="Helical" evidence="1">
    <location>
        <begin position="79"/>
        <end position="97"/>
    </location>
</feature>
<keyword evidence="1" id="KW-0472">Membrane</keyword>
<protein>
    <submittedName>
        <fullName evidence="2">Uncharacterized protein</fullName>
    </submittedName>
</protein>
<name>C6HR27_AJECH</name>
<reference evidence="3" key="1">
    <citation type="submission" date="2009-05" db="EMBL/GenBank/DDBJ databases">
        <title>The genome sequence of Ajellomyces capsulatus strain H143.</title>
        <authorList>
            <person name="Champion M."/>
            <person name="Cuomo C.A."/>
            <person name="Ma L.-J."/>
            <person name="Henn M.R."/>
            <person name="Sil A."/>
            <person name="Goldman B."/>
            <person name="Young S.K."/>
            <person name="Kodira C.D."/>
            <person name="Zeng Q."/>
            <person name="Koehrsen M."/>
            <person name="Alvarado L."/>
            <person name="Berlin A.M."/>
            <person name="Borenstein D."/>
            <person name="Chen Z."/>
            <person name="Engels R."/>
            <person name="Freedman E."/>
            <person name="Gellesch M."/>
            <person name="Goldberg J."/>
            <person name="Griggs A."/>
            <person name="Gujja S."/>
            <person name="Heiman D.I."/>
            <person name="Hepburn T.A."/>
            <person name="Howarth C."/>
            <person name="Jen D."/>
            <person name="Larson L."/>
            <person name="Lewis B."/>
            <person name="Mehta T."/>
            <person name="Park D."/>
            <person name="Pearson M."/>
            <person name="Roberts A."/>
            <person name="Saif S."/>
            <person name="Shea T.D."/>
            <person name="Shenoy N."/>
            <person name="Sisk P."/>
            <person name="Stolte C."/>
            <person name="Sykes S."/>
            <person name="Walk T."/>
            <person name="White J."/>
            <person name="Yandava C."/>
            <person name="Klein B."/>
            <person name="McEwen J.G."/>
            <person name="Puccia R."/>
            <person name="Goldman G.H."/>
            <person name="Felipe M.S."/>
            <person name="Nino-Vega G."/>
            <person name="San-Blas G."/>
            <person name="Taylor J.W."/>
            <person name="Mendoza L."/>
            <person name="Galagan J.E."/>
            <person name="Nusbaum C."/>
            <person name="Birren B.W."/>
        </authorList>
    </citation>
    <scope>NUCLEOTIDE SEQUENCE [LARGE SCALE GENOMIC DNA]</scope>
    <source>
        <strain evidence="3">H143</strain>
    </source>
</reference>
<sequence length="99" mass="10553">MVARLHCGSRVLSCLGPSDHSRQGIVAIPHRGLCSCTVHKADRIRNACLAGTLLFPTVVHGIVLSAVNVDAPSSSPKTYFYGMGSYTIFLWIGLILAGE</sequence>
<organism evidence="2 3">
    <name type="scientific">Ajellomyces capsulatus (strain H143)</name>
    <name type="common">Darling's disease fungus</name>
    <name type="synonym">Histoplasma capsulatum</name>
    <dbReference type="NCBI Taxonomy" id="544712"/>
    <lineage>
        <taxon>Eukaryota</taxon>
        <taxon>Fungi</taxon>
        <taxon>Dikarya</taxon>
        <taxon>Ascomycota</taxon>
        <taxon>Pezizomycotina</taxon>
        <taxon>Eurotiomycetes</taxon>
        <taxon>Eurotiomycetidae</taxon>
        <taxon>Onygenales</taxon>
        <taxon>Ajellomycetaceae</taxon>
        <taxon>Histoplasma</taxon>
    </lineage>
</organism>
<gene>
    <name evidence="2" type="ORF">HCDG_08412</name>
</gene>